<keyword evidence="3" id="KW-1185">Reference proteome</keyword>
<evidence type="ECO:0000313" key="2">
    <source>
        <dbReference type="EMBL" id="MDX8152805.1"/>
    </source>
</evidence>
<evidence type="ECO:0000256" key="1">
    <source>
        <dbReference type="SAM" id="MobiDB-lite"/>
    </source>
</evidence>
<proteinExistence type="predicted"/>
<accession>A0ABU4VMY1</accession>
<feature type="region of interest" description="Disordered" evidence="1">
    <location>
        <begin position="230"/>
        <end position="254"/>
    </location>
</feature>
<name>A0ABU4VMY1_9ACTN</name>
<feature type="compositionally biased region" description="Low complexity" evidence="1">
    <location>
        <begin position="239"/>
        <end position="252"/>
    </location>
</feature>
<reference evidence="2 3" key="1">
    <citation type="submission" date="2023-11" db="EMBL/GenBank/DDBJ databases">
        <authorList>
            <person name="Xu M."/>
            <person name="Jiang T."/>
        </authorList>
    </citation>
    <scope>NUCLEOTIDE SEQUENCE [LARGE SCALE GENOMIC DNA]</scope>
    <source>
        <strain evidence="2 3">SD</strain>
    </source>
</reference>
<sequence length="271" mass="29018">MPITAAAPRRALLPISALARRRRLLPLLLVLAAPAVVVPTSASAAASGSRIYAVTFKAELQESWQYRESFADDCQLTGALCTREEVGQGATRTTLRTRRPHRLTVLRGAGRRPPVIGADADPVPLVGETVRAGSLKTTYGGPWKAGNPDRAADDEGCGRQALREEVSFAWRGTKRVAPSIVLGSLDGACPDGPSAAPTWNDDASPSLMDVLASASPSRFRGTKQFTIRGSRTFTGGWPSRSSSSRTTRLSSSGDTKATWTWEATFRLVARR</sequence>
<gene>
    <name evidence="2" type="ORF">SK069_14485</name>
</gene>
<comment type="caution">
    <text evidence="2">The sequence shown here is derived from an EMBL/GenBank/DDBJ whole genome shotgun (WGS) entry which is preliminary data.</text>
</comment>
<dbReference type="EMBL" id="JAXAVX010000008">
    <property type="protein sequence ID" value="MDX8152805.1"/>
    <property type="molecule type" value="Genomic_DNA"/>
</dbReference>
<organism evidence="2 3">
    <name type="scientific">Patulibacter brassicae</name>
    <dbReference type="NCBI Taxonomy" id="1705717"/>
    <lineage>
        <taxon>Bacteria</taxon>
        <taxon>Bacillati</taxon>
        <taxon>Actinomycetota</taxon>
        <taxon>Thermoleophilia</taxon>
        <taxon>Solirubrobacterales</taxon>
        <taxon>Patulibacteraceae</taxon>
        <taxon>Patulibacter</taxon>
    </lineage>
</organism>
<protein>
    <submittedName>
        <fullName evidence="2">Uncharacterized protein</fullName>
    </submittedName>
</protein>
<dbReference type="RefSeq" id="WP_319954961.1">
    <property type="nucleotide sequence ID" value="NZ_JAXAVX010000008.1"/>
</dbReference>
<dbReference type="Proteomes" id="UP001277761">
    <property type="component" value="Unassembled WGS sequence"/>
</dbReference>
<evidence type="ECO:0000313" key="3">
    <source>
        <dbReference type="Proteomes" id="UP001277761"/>
    </source>
</evidence>